<sequence>MVNDALKKLKKKATEEEIQTAYFVLSSGLKSQLGSDEKSTSVAYFYALDGVSSWVLQTATKDALKGKAEGLNTTFMPSTADFYHYCEKLENRIRTRASCILKNLQKPELESKERGKRITSDHLEAFQQELRKVFETAK</sequence>
<dbReference type="STRING" id="1094491.BBbe_02450"/>
<proteinExistence type="predicted"/>
<dbReference type="HOGENOM" id="CLU_134880_0_0_5"/>
<organism evidence="1 2">
    <name type="scientific">Bartonella bovis 91-4</name>
    <dbReference type="NCBI Taxonomy" id="1094491"/>
    <lineage>
        <taxon>Bacteria</taxon>
        <taxon>Pseudomonadati</taxon>
        <taxon>Pseudomonadota</taxon>
        <taxon>Alphaproteobacteria</taxon>
        <taxon>Hyphomicrobiales</taxon>
        <taxon>Bartonellaceae</taxon>
        <taxon>Bartonella</taxon>
    </lineage>
</organism>
<protein>
    <submittedName>
        <fullName evidence="1">Uncharacterized protein</fullName>
    </submittedName>
</protein>
<dbReference type="eggNOG" id="ENOG50313WG">
    <property type="taxonomic scope" value="Bacteria"/>
</dbReference>
<dbReference type="Proteomes" id="UP000014038">
    <property type="component" value="Chromosome"/>
</dbReference>
<dbReference type="EMBL" id="AGWA01000006">
    <property type="protein sequence ID" value="ENN91945.1"/>
    <property type="molecule type" value="Genomic_DNA"/>
</dbReference>
<evidence type="ECO:0000313" key="1">
    <source>
        <dbReference type="EMBL" id="ENN91945.1"/>
    </source>
</evidence>
<gene>
    <name evidence="1" type="ORF">BBbe_02450</name>
</gene>
<name>N6VDU6_9HYPH</name>
<reference evidence="1 2" key="1">
    <citation type="journal article" date="2013" name="PLoS Genet.">
        <title>A gene transfer agent and a dynamic repertoire of secretion systems hold the keys to the explosive radiation of the emerging pathogen Bartonella.</title>
        <authorList>
            <person name="Guy L."/>
            <person name="Nystedt B."/>
            <person name="Toft C."/>
            <person name="Zaremba-Niedzwiedzka K."/>
            <person name="Berglund E.C."/>
            <person name="Granberg F."/>
            <person name="Naslund K."/>
            <person name="Eriksson A.S."/>
            <person name="Andersson S.G."/>
        </authorList>
    </citation>
    <scope>NUCLEOTIDE SEQUENCE [LARGE SCALE GENOMIC DNA]</scope>
    <source>
        <strain evidence="1 2">91-4</strain>
    </source>
</reference>
<comment type="caution">
    <text evidence="1">The sequence shown here is derived from an EMBL/GenBank/DDBJ whole genome shotgun (WGS) entry which is preliminary data.</text>
</comment>
<evidence type="ECO:0000313" key="2">
    <source>
        <dbReference type="Proteomes" id="UP000014038"/>
    </source>
</evidence>
<keyword evidence="2" id="KW-1185">Reference proteome</keyword>
<accession>N6VDU6</accession>
<dbReference type="AlphaFoldDB" id="N6VDU6"/>
<dbReference type="RefSeq" id="WP_010700812.1">
    <property type="nucleotide sequence ID" value="NZ_CM001844.1"/>
</dbReference>
<dbReference type="PATRIC" id="fig|1094491.5.peg.274"/>